<dbReference type="RefSeq" id="WP_081167655.1">
    <property type="nucleotide sequence ID" value="NZ_LWBP01000194.1"/>
</dbReference>
<dbReference type="InterPro" id="IPR017946">
    <property type="entry name" value="PLC-like_Pdiesterase_TIM-brl"/>
</dbReference>
<evidence type="ECO:0000259" key="1">
    <source>
        <dbReference type="PROSITE" id="PS51704"/>
    </source>
</evidence>
<organism evidence="2 3">
    <name type="scientific">Niastella populi</name>
    <dbReference type="NCBI Taxonomy" id="550983"/>
    <lineage>
        <taxon>Bacteria</taxon>
        <taxon>Pseudomonadati</taxon>
        <taxon>Bacteroidota</taxon>
        <taxon>Chitinophagia</taxon>
        <taxon>Chitinophagales</taxon>
        <taxon>Chitinophagaceae</taxon>
        <taxon>Niastella</taxon>
    </lineage>
</organism>
<dbReference type="GO" id="GO:0070291">
    <property type="term" value="P:N-acylethanolamine metabolic process"/>
    <property type="evidence" value="ECO:0007669"/>
    <property type="project" value="TreeGrafter"/>
</dbReference>
<evidence type="ECO:0000313" key="3">
    <source>
        <dbReference type="Proteomes" id="UP000192276"/>
    </source>
</evidence>
<dbReference type="Pfam" id="PF03009">
    <property type="entry name" value="GDPD"/>
    <property type="match status" value="1"/>
</dbReference>
<evidence type="ECO:0000313" key="2">
    <source>
        <dbReference type="EMBL" id="OQP57414.1"/>
    </source>
</evidence>
<dbReference type="InterPro" id="IPR030395">
    <property type="entry name" value="GP_PDE_dom"/>
</dbReference>
<dbReference type="GO" id="GO:0005886">
    <property type="term" value="C:plasma membrane"/>
    <property type="evidence" value="ECO:0007669"/>
    <property type="project" value="TreeGrafter"/>
</dbReference>
<comment type="caution">
    <text evidence="2">The sequence shown here is derived from an EMBL/GenBank/DDBJ whole genome shotgun (WGS) entry which is preliminary data.</text>
</comment>
<reference evidence="3" key="1">
    <citation type="submission" date="2016-04" db="EMBL/GenBank/DDBJ databases">
        <authorList>
            <person name="Chen L."/>
            <person name="Zhuang W."/>
            <person name="Wang G."/>
        </authorList>
    </citation>
    <scope>NUCLEOTIDE SEQUENCE [LARGE SCALE GENOMIC DNA]</scope>
    <source>
        <strain evidence="3">208</strain>
    </source>
</reference>
<dbReference type="PANTHER" id="PTHR46320">
    <property type="entry name" value="GLYCEROPHOSPHODIESTER PHOSPHODIESTERASE 1"/>
    <property type="match status" value="1"/>
</dbReference>
<accession>A0A1V9FGD1</accession>
<protein>
    <submittedName>
        <fullName evidence="2">Glycerophosphodiester phosphodiesterase</fullName>
    </submittedName>
</protein>
<dbReference type="SUPFAM" id="SSF51695">
    <property type="entry name" value="PLC-like phosphodiesterases"/>
    <property type="match status" value="1"/>
</dbReference>
<gene>
    <name evidence="2" type="ORF">A4R26_24665</name>
</gene>
<dbReference type="STRING" id="550983.A4R26_24665"/>
<dbReference type="EMBL" id="LWBP01000194">
    <property type="protein sequence ID" value="OQP57414.1"/>
    <property type="molecule type" value="Genomic_DNA"/>
</dbReference>
<dbReference type="CDD" id="cd08566">
    <property type="entry name" value="GDPD_AtGDE_like"/>
    <property type="match status" value="1"/>
</dbReference>
<dbReference type="PANTHER" id="PTHR46320:SF1">
    <property type="entry name" value="GLYCEROPHOSPHODIESTER PHOSPHODIESTERASE 1"/>
    <property type="match status" value="1"/>
</dbReference>
<dbReference type="OrthoDB" id="384721at2"/>
<sequence length="306" mass="34130">MKQLILTVSLIASVQAFGQSKKLNVLKVSTPQQLQQYFKYTGNDVPLISGHRGGPDKNAPENSIEAMANTLSFTPATFEIDPRLTKDSVVVLLHDDTLDRTTTGHGKLNSYTLEEVKKLKLKDVNGNVTPYQIPTLEEVIVWAKGKTVLILDKKDVPLSITAKLIKKHHAEAWVMITVHNAKEAKFYYDDNKDVMFEAFVKTKKALEEYEKAGIPWAQIMAYVGPQDKPENKEIFDLLHQRGVMCMISTAPIYDKLPTAEERAKAYVQIIKSGADVIEADRAIEAAAAVRSLAPAKSKKTKFFGKK</sequence>
<name>A0A1V9FGD1_9BACT</name>
<dbReference type="Proteomes" id="UP000192276">
    <property type="component" value="Unassembled WGS sequence"/>
</dbReference>
<proteinExistence type="predicted"/>
<dbReference type="GO" id="GO:0006580">
    <property type="term" value="P:ethanolamine metabolic process"/>
    <property type="evidence" value="ECO:0007669"/>
    <property type="project" value="TreeGrafter"/>
</dbReference>
<dbReference type="GO" id="GO:0006644">
    <property type="term" value="P:phospholipid metabolic process"/>
    <property type="evidence" value="ECO:0007669"/>
    <property type="project" value="TreeGrafter"/>
</dbReference>
<keyword evidence="3" id="KW-1185">Reference proteome</keyword>
<dbReference type="Gene3D" id="3.20.20.190">
    <property type="entry name" value="Phosphatidylinositol (PI) phosphodiesterase"/>
    <property type="match status" value="1"/>
</dbReference>
<dbReference type="AlphaFoldDB" id="A0A1V9FGD1"/>
<feature type="domain" description="GP-PDE" evidence="1">
    <location>
        <begin position="46"/>
        <end position="289"/>
    </location>
</feature>
<dbReference type="PROSITE" id="PS51704">
    <property type="entry name" value="GP_PDE"/>
    <property type="match status" value="1"/>
</dbReference>
<dbReference type="GO" id="GO:0008889">
    <property type="term" value="F:glycerophosphodiester phosphodiesterase activity"/>
    <property type="evidence" value="ECO:0007669"/>
    <property type="project" value="TreeGrafter"/>
</dbReference>